<evidence type="ECO:0000313" key="2">
    <source>
        <dbReference type="Proteomes" id="UP001165960"/>
    </source>
</evidence>
<sequence length="90" mass="9451">MQGAQGGAHGGPVIYWTAWSILMPMGEEGIALDHGCGPSQAQILILGIYCSNMPGSRQTPAPCALVASPSQYIGWGRGKKAAPYPYHLPL</sequence>
<dbReference type="EMBL" id="QTSX02005099">
    <property type="protein sequence ID" value="KAJ9061092.1"/>
    <property type="molecule type" value="Genomic_DNA"/>
</dbReference>
<dbReference type="Proteomes" id="UP001165960">
    <property type="component" value="Unassembled WGS sequence"/>
</dbReference>
<comment type="caution">
    <text evidence="1">The sequence shown here is derived from an EMBL/GenBank/DDBJ whole genome shotgun (WGS) entry which is preliminary data.</text>
</comment>
<organism evidence="1 2">
    <name type="scientific">Entomophthora muscae</name>
    <dbReference type="NCBI Taxonomy" id="34485"/>
    <lineage>
        <taxon>Eukaryota</taxon>
        <taxon>Fungi</taxon>
        <taxon>Fungi incertae sedis</taxon>
        <taxon>Zoopagomycota</taxon>
        <taxon>Entomophthoromycotina</taxon>
        <taxon>Entomophthoromycetes</taxon>
        <taxon>Entomophthorales</taxon>
        <taxon>Entomophthoraceae</taxon>
        <taxon>Entomophthora</taxon>
    </lineage>
</organism>
<keyword evidence="2" id="KW-1185">Reference proteome</keyword>
<reference evidence="1" key="1">
    <citation type="submission" date="2022-04" db="EMBL/GenBank/DDBJ databases">
        <title>Genome of the entomopathogenic fungus Entomophthora muscae.</title>
        <authorList>
            <person name="Elya C."/>
            <person name="Lovett B.R."/>
            <person name="Lee E."/>
            <person name="Macias A.M."/>
            <person name="Hajek A.E."/>
            <person name="De Bivort B.L."/>
            <person name="Kasson M.T."/>
            <person name="De Fine Licht H.H."/>
            <person name="Stajich J.E."/>
        </authorList>
    </citation>
    <scope>NUCLEOTIDE SEQUENCE</scope>
    <source>
        <strain evidence="1">Berkeley</strain>
    </source>
</reference>
<accession>A0ACC2SFL4</accession>
<gene>
    <name evidence="1" type="ORF">DSO57_1024098</name>
</gene>
<evidence type="ECO:0000313" key="1">
    <source>
        <dbReference type="EMBL" id="KAJ9061092.1"/>
    </source>
</evidence>
<name>A0ACC2SFL4_9FUNG</name>
<proteinExistence type="predicted"/>
<protein>
    <submittedName>
        <fullName evidence="1">Uncharacterized protein</fullName>
    </submittedName>
</protein>